<accession>A0A317CJF3</accession>
<dbReference type="AlphaFoldDB" id="A0A317CJF3"/>
<keyword evidence="9" id="KW-1185">Reference proteome</keyword>
<evidence type="ECO:0000256" key="4">
    <source>
        <dbReference type="ARBA" id="ARBA00023125"/>
    </source>
</evidence>
<evidence type="ECO:0000259" key="7">
    <source>
        <dbReference type="Pfam" id="PF04545"/>
    </source>
</evidence>
<dbReference type="CDD" id="cd06171">
    <property type="entry name" value="Sigma70_r4"/>
    <property type="match status" value="1"/>
</dbReference>
<evidence type="ECO:0000256" key="5">
    <source>
        <dbReference type="ARBA" id="ARBA00023163"/>
    </source>
</evidence>
<feature type="domain" description="RNA polymerase sigma-70 region 2" evidence="6">
    <location>
        <begin position="2"/>
        <end position="38"/>
    </location>
</feature>
<dbReference type="Proteomes" id="UP000245539">
    <property type="component" value="Unassembled WGS sequence"/>
</dbReference>
<name>A0A317CJF3_9GAMM</name>
<dbReference type="GO" id="GO:0006352">
    <property type="term" value="P:DNA-templated transcription initiation"/>
    <property type="evidence" value="ECO:0007669"/>
    <property type="project" value="InterPro"/>
</dbReference>
<dbReference type="SUPFAM" id="SSF88946">
    <property type="entry name" value="Sigma2 domain of RNA polymerase sigma factors"/>
    <property type="match status" value="1"/>
</dbReference>
<evidence type="ECO:0000313" key="9">
    <source>
        <dbReference type="Proteomes" id="UP000245539"/>
    </source>
</evidence>
<comment type="caution">
    <text evidence="8">The sequence shown here is derived from an EMBL/GenBank/DDBJ whole genome shotgun (WGS) entry which is preliminary data.</text>
</comment>
<dbReference type="InterPro" id="IPR013325">
    <property type="entry name" value="RNA_pol_sigma_r2"/>
</dbReference>
<comment type="similarity">
    <text evidence="1">Belongs to the sigma-70 factor family. ECF subfamily.</text>
</comment>
<evidence type="ECO:0000256" key="1">
    <source>
        <dbReference type="ARBA" id="ARBA00010641"/>
    </source>
</evidence>
<dbReference type="GO" id="GO:0016987">
    <property type="term" value="F:sigma factor activity"/>
    <property type="evidence" value="ECO:0007669"/>
    <property type="project" value="UniProtKB-KW"/>
</dbReference>
<keyword evidence="4" id="KW-0238">DNA-binding</keyword>
<keyword evidence="3" id="KW-0731">Sigma factor</keyword>
<keyword evidence="5" id="KW-0804">Transcription</keyword>
<dbReference type="PANTHER" id="PTHR43133:SF62">
    <property type="entry name" value="RNA POLYMERASE SIGMA FACTOR SIGZ"/>
    <property type="match status" value="1"/>
</dbReference>
<dbReference type="Gene3D" id="1.10.1740.10">
    <property type="match status" value="1"/>
</dbReference>
<organism evidence="8 9">
    <name type="scientific">Leucothrix pacifica</name>
    <dbReference type="NCBI Taxonomy" id="1247513"/>
    <lineage>
        <taxon>Bacteria</taxon>
        <taxon>Pseudomonadati</taxon>
        <taxon>Pseudomonadota</taxon>
        <taxon>Gammaproteobacteria</taxon>
        <taxon>Thiotrichales</taxon>
        <taxon>Thiotrichaceae</taxon>
        <taxon>Leucothrix</taxon>
    </lineage>
</organism>
<dbReference type="RefSeq" id="WP_109838078.1">
    <property type="nucleotide sequence ID" value="NZ_QGKM01000037.1"/>
</dbReference>
<feature type="domain" description="RNA polymerase sigma-70 region 4" evidence="7">
    <location>
        <begin position="76"/>
        <end position="119"/>
    </location>
</feature>
<evidence type="ECO:0000313" key="8">
    <source>
        <dbReference type="EMBL" id="PWQ96462.1"/>
    </source>
</evidence>
<reference evidence="8 9" key="1">
    <citation type="submission" date="2018-05" db="EMBL/GenBank/DDBJ databases">
        <title>Leucothrix arctica sp. nov., isolated from Arctic seawater.</title>
        <authorList>
            <person name="Choi A."/>
            <person name="Baek K."/>
        </authorList>
    </citation>
    <scope>NUCLEOTIDE SEQUENCE [LARGE SCALE GENOMIC DNA]</scope>
    <source>
        <strain evidence="8 9">JCM 18388</strain>
    </source>
</reference>
<dbReference type="PANTHER" id="PTHR43133">
    <property type="entry name" value="RNA POLYMERASE ECF-TYPE SIGMA FACTO"/>
    <property type="match status" value="1"/>
</dbReference>
<proteinExistence type="inferred from homology"/>
<evidence type="ECO:0008006" key="10">
    <source>
        <dbReference type="Google" id="ProtNLM"/>
    </source>
</evidence>
<dbReference type="GO" id="GO:0003677">
    <property type="term" value="F:DNA binding"/>
    <property type="evidence" value="ECO:0007669"/>
    <property type="project" value="UniProtKB-KW"/>
</dbReference>
<dbReference type="NCBIfam" id="TIGR02937">
    <property type="entry name" value="sigma70-ECF"/>
    <property type="match status" value="1"/>
</dbReference>
<dbReference type="InterPro" id="IPR036388">
    <property type="entry name" value="WH-like_DNA-bd_sf"/>
</dbReference>
<dbReference type="Pfam" id="PF04542">
    <property type="entry name" value="Sigma70_r2"/>
    <property type="match status" value="1"/>
</dbReference>
<dbReference type="InterPro" id="IPR013324">
    <property type="entry name" value="RNA_pol_sigma_r3/r4-like"/>
</dbReference>
<dbReference type="OrthoDB" id="9784272at2"/>
<dbReference type="Gene3D" id="1.10.10.10">
    <property type="entry name" value="Winged helix-like DNA-binding domain superfamily/Winged helix DNA-binding domain"/>
    <property type="match status" value="1"/>
</dbReference>
<gene>
    <name evidence="8" type="ORF">DKW60_12955</name>
</gene>
<dbReference type="InterPro" id="IPR007627">
    <property type="entry name" value="RNA_pol_sigma70_r2"/>
</dbReference>
<dbReference type="SUPFAM" id="SSF88659">
    <property type="entry name" value="Sigma3 and sigma4 domains of RNA polymerase sigma factors"/>
    <property type="match status" value="1"/>
</dbReference>
<evidence type="ECO:0000256" key="3">
    <source>
        <dbReference type="ARBA" id="ARBA00023082"/>
    </source>
</evidence>
<dbReference type="InterPro" id="IPR007630">
    <property type="entry name" value="RNA_pol_sigma70_r4"/>
</dbReference>
<protein>
    <recommendedName>
        <fullName evidence="10">RNA polymerase subunit sigma-24</fullName>
    </recommendedName>
</protein>
<sequence>MQVWRNASKFDAERATPIAWLLMMARSRAFDALRREQSRTRLQDAIPDNFDAVDVTNPDPCTQTLEAEEGSVLQEALQLLNEQQRQMIALAFYRDMTHNEIANYINQPLGTVKTTLRRSQAILRAAMTKPDLVKRDCYEQA</sequence>
<dbReference type="InterPro" id="IPR014284">
    <property type="entry name" value="RNA_pol_sigma-70_dom"/>
</dbReference>
<evidence type="ECO:0000259" key="6">
    <source>
        <dbReference type="Pfam" id="PF04542"/>
    </source>
</evidence>
<keyword evidence="2" id="KW-0805">Transcription regulation</keyword>
<dbReference type="InterPro" id="IPR039425">
    <property type="entry name" value="RNA_pol_sigma-70-like"/>
</dbReference>
<evidence type="ECO:0000256" key="2">
    <source>
        <dbReference type="ARBA" id="ARBA00023015"/>
    </source>
</evidence>
<dbReference type="EMBL" id="QGKM01000037">
    <property type="protein sequence ID" value="PWQ96462.1"/>
    <property type="molecule type" value="Genomic_DNA"/>
</dbReference>
<dbReference type="Pfam" id="PF04545">
    <property type="entry name" value="Sigma70_r4"/>
    <property type="match status" value="1"/>
</dbReference>